<dbReference type="SUPFAM" id="SSF52833">
    <property type="entry name" value="Thioredoxin-like"/>
    <property type="match status" value="1"/>
</dbReference>
<evidence type="ECO:0000259" key="1">
    <source>
        <dbReference type="Pfam" id="PF13462"/>
    </source>
</evidence>
<dbReference type="Pfam" id="PF13462">
    <property type="entry name" value="Thioredoxin_4"/>
    <property type="match status" value="1"/>
</dbReference>
<name>A0A5E8CHW8_9ZZZZ</name>
<protein>
    <submittedName>
        <fullName evidence="2">Thioredoxin</fullName>
    </submittedName>
</protein>
<dbReference type="Gene3D" id="3.40.30.10">
    <property type="entry name" value="Glutaredoxin"/>
    <property type="match status" value="1"/>
</dbReference>
<dbReference type="InterPro" id="IPR036249">
    <property type="entry name" value="Thioredoxin-like_sf"/>
</dbReference>
<proteinExistence type="predicted"/>
<dbReference type="AlphaFoldDB" id="A0A5E8CHW8"/>
<sequence length="122" mass="13991">MALNAAKIASCSQDNDTNLKILESLYTNQTGWVKDKNINEANESLKNYIEKKGFKLDFNKCINDKKLEDYILNDRIEGSSELKVKSTPTLIINYQKFKSAPSYENIKKEIDNLLKNSYSNTD</sequence>
<organism evidence="2">
    <name type="scientific">seawater metagenome</name>
    <dbReference type="NCBI Taxonomy" id="1561972"/>
    <lineage>
        <taxon>unclassified sequences</taxon>
        <taxon>metagenomes</taxon>
        <taxon>ecological metagenomes</taxon>
    </lineage>
</organism>
<dbReference type="InterPro" id="IPR012336">
    <property type="entry name" value="Thioredoxin-like_fold"/>
</dbReference>
<feature type="domain" description="Thioredoxin-like fold" evidence="1">
    <location>
        <begin position="3"/>
        <end position="112"/>
    </location>
</feature>
<evidence type="ECO:0000313" key="2">
    <source>
        <dbReference type="EMBL" id="VVU94657.1"/>
    </source>
</evidence>
<gene>
    <name evidence="2" type="ORF">CPAV1605_382</name>
</gene>
<reference evidence="2" key="1">
    <citation type="submission" date="2019-09" db="EMBL/GenBank/DDBJ databases">
        <authorList>
            <person name="Needham M D."/>
        </authorList>
    </citation>
    <scope>NUCLEOTIDE SEQUENCE</scope>
</reference>
<accession>A0A5E8CHW8</accession>
<dbReference type="EMBL" id="CABVLZ010000002">
    <property type="protein sequence ID" value="VVU94657.1"/>
    <property type="molecule type" value="Genomic_DNA"/>
</dbReference>